<reference evidence="3 4" key="1">
    <citation type="journal article" date="2016" name="Nat. Commun.">
        <title>Local admixture of amplified and diversified secreted pathogenesis determinants shapes mosaic Toxoplasma gondii genomes.</title>
        <authorList>
            <person name="Lorenzi H."/>
            <person name="Khan A."/>
            <person name="Behnke M.S."/>
            <person name="Namasivayam S."/>
            <person name="Swapna L.S."/>
            <person name="Hadjithomas M."/>
            <person name="Karamycheva S."/>
            <person name="Pinney D."/>
            <person name="Brunk B.P."/>
            <person name="Ajioka J.W."/>
            <person name="Ajzenberg D."/>
            <person name="Boothroyd J.C."/>
            <person name="Boyle J.P."/>
            <person name="Darde M.L."/>
            <person name="Diaz-Miranda M.A."/>
            <person name="Dubey J.P."/>
            <person name="Fritz H.M."/>
            <person name="Gennari S.M."/>
            <person name="Gregory B.D."/>
            <person name="Kim K."/>
            <person name="Saeij J.P."/>
            <person name="Su C."/>
            <person name="White M.W."/>
            <person name="Zhu X.Q."/>
            <person name="Howe D.K."/>
            <person name="Rosenthal B.M."/>
            <person name="Grigg M.E."/>
            <person name="Parkinson J."/>
            <person name="Liu L."/>
            <person name="Kissinger J.C."/>
            <person name="Roos D.S."/>
            <person name="Sibley L.D."/>
        </authorList>
    </citation>
    <scope>NUCLEOTIDE SEQUENCE [LARGE SCALE GENOMIC DNA]</scope>
    <source>
        <strain evidence="3 4">COUG</strain>
    </source>
</reference>
<dbReference type="AlphaFoldDB" id="A0A2G8XR90"/>
<dbReference type="GO" id="GO:0006098">
    <property type="term" value="P:pentose-phosphate shunt"/>
    <property type="evidence" value="ECO:0007669"/>
    <property type="project" value="TreeGrafter"/>
</dbReference>
<feature type="domain" description="Transketolase N-terminal" evidence="2">
    <location>
        <begin position="11"/>
        <end position="233"/>
    </location>
</feature>
<evidence type="ECO:0000259" key="2">
    <source>
        <dbReference type="Pfam" id="PF00456"/>
    </source>
</evidence>
<evidence type="ECO:0000313" key="3">
    <source>
        <dbReference type="EMBL" id="PIL97532.1"/>
    </source>
</evidence>
<dbReference type="Proteomes" id="UP000236343">
    <property type="component" value="Unassembled WGS sequence"/>
</dbReference>
<dbReference type="EMBL" id="AGQR02003124">
    <property type="protein sequence ID" value="PIL97532.1"/>
    <property type="molecule type" value="Genomic_DNA"/>
</dbReference>
<evidence type="ECO:0000256" key="1">
    <source>
        <dbReference type="SAM" id="MobiDB-lite"/>
    </source>
</evidence>
<dbReference type="InterPro" id="IPR029061">
    <property type="entry name" value="THDP-binding"/>
</dbReference>
<keyword evidence="3" id="KW-0808">Transferase</keyword>
<proteinExistence type="predicted"/>
<dbReference type="Gene3D" id="3.40.50.970">
    <property type="match status" value="1"/>
</dbReference>
<dbReference type="PANTHER" id="PTHR43522:SF2">
    <property type="entry name" value="TRANSKETOLASE 1-RELATED"/>
    <property type="match status" value="1"/>
</dbReference>
<dbReference type="InterPro" id="IPR005474">
    <property type="entry name" value="Transketolase_N"/>
</dbReference>
<sequence>MVSVLFNLHACVGPLGQGISNAVGLALASEYMSAKFNKDGFPLFDNHVFVFCGDGCLEEGVASEACSLAGHLGLHRLTVLYDDNNITIDGELHLAFSEKVQQRFKAYDWHVDVVEDGNTDVAGLVQAMENAKKRTDKPTLICVRTTIGFLSSKAGTAKVHGSPLSEEELRAVKEQCGLSPDEKLQIPEEVKQFYAQVQERGERSVEAWNALFERYKKEYPSEGEEIERMFSHKLRPEVLETLKTLGEKAKEKADSTRAHSGRMLLGIKDFMPELVSSGTHATREKNRDRSSQRRVEEGNQRGQVAVHRTWRAFCQRRRTERQRTHVAGKRAQDSERTAQLLLDRGRTRASMRHATEKVSSKEHSIGSEQRRTIETQGEYPPVRGSRTRCRLASVLLRKPSCSAP</sequence>
<dbReference type="GO" id="GO:0047896">
    <property type="term" value="F:formaldehyde transketolase activity"/>
    <property type="evidence" value="ECO:0007669"/>
    <property type="project" value="UniProtKB-EC"/>
</dbReference>
<evidence type="ECO:0000313" key="4">
    <source>
        <dbReference type="Proteomes" id="UP000236343"/>
    </source>
</evidence>
<dbReference type="GO" id="GO:0005829">
    <property type="term" value="C:cytosol"/>
    <property type="evidence" value="ECO:0007669"/>
    <property type="project" value="TreeGrafter"/>
</dbReference>
<feature type="region of interest" description="Disordered" evidence="1">
    <location>
        <begin position="277"/>
        <end position="302"/>
    </location>
</feature>
<dbReference type="PANTHER" id="PTHR43522">
    <property type="entry name" value="TRANSKETOLASE"/>
    <property type="match status" value="1"/>
</dbReference>
<feature type="region of interest" description="Disordered" evidence="1">
    <location>
        <begin position="356"/>
        <end position="384"/>
    </location>
</feature>
<dbReference type="EC" id="2.2.1.3" evidence="3"/>
<comment type="caution">
    <text evidence="3">The sequence shown here is derived from an EMBL/GenBank/DDBJ whole genome shotgun (WGS) entry which is preliminary data.</text>
</comment>
<protein>
    <submittedName>
        <fullName evidence="3">Transketolase</fullName>
        <ecNumber evidence="3">2.2.1.3</ecNumber>
    </submittedName>
</protein>
<dbReference type="VEuPathDB" id="ToxoDB:TGCOUG_318310B"/>
<dbReference type="SUPFAM" id="SSF52518">
    <property type="entry name" value="Thiamin diphosphate-binding fold (THDP-binding)"/>
    <property type="match status" value="1"/>
</dbReference>
<feature type="compositionally biased region" description="Basic and acidic residues" evidence="1">
    <location>
        <begin position="281"/>
        <end position="299"/>
    </location>
</feature>
<accession>A0A2G8XR90</accession>
<feature type="compositionally biased region" description="Basic and acidic residues" evidence="1">
    <location>
        <begin position="356"/>
        <end position="373"/>
    </location>
</feature>
<dbReference type="InterPro" id="IPR033247">
    <property type="entry name" value="Transketolase_fam"/>
</dbReference>
<organism evidence="3 4">
    <name type="scientific">Toxoplasma gondii COUG</name>
    <dbReference type="NCBI Taxonomy" id="1074873"/>
    <lineage>
        <taxon>Eukaryota</taxon>
        <taxon>Sar</taxon>
        <taxon>Alveolata</taxon>
        <taxon>Apicomplexa</taxon>
        <taxon>Conoidasida</taxon>
        <taxon>Coccidia</taxon>
        <taxon>Eucoccidiorida</taxon>
        <taxon>Eimeriorina</taxon>
        <taxon>Sarcocystidae</taxon>
        <taxon>Toxoplasma</taxon>
    </lineage>
</organism>
<name>A0A2G8XR90_TOXGO</name>
<dbReference type="Pfam" id="PF00456">
    <property type="entry name" value="Transketolase_N"/>
    <property type="match status" value="1"/>
</dbReference>
<gene>
    <name evidence="3" type="ORF">TGCOUG_318310B</name>
</gene>
<dbReference type="GO" id="GO:0004802">
    <property type="term" value="F:transketolase activity"/>
    <property type="evidence" value="ECO:0007669"/>
    <property type="project" value="TreeGrafter"/>
</dbReference>